<organism evidence="1">
    <name type="scientific">Anguilla anguilla</name>
    <name type="common">European freshwater eel</name>
    <name type="synonym">Muraena anguilla</name>
    <dbReference type="NCBI Taxonomy" id="7936"/>
    <lineage>
        <taxon>Eukaryota</taxon>
        <taxon>Metazoa</taxon>
        <taxon>Chordata</taxon>
        <taxon>Craniata</taxon>
        <taxon>Vertebrata</taxon>
        <taxon>Euteleostomi</taxon>
        <taxon>Actinopterygii</taxon>
        <taxon>Neopterygii</taxon>
        <taxon>Teleostei</taxon>
        <taxon>Anguilliformes</taxon>
        <taxon>Anguillidae</taxon>
        <taxon>Anguilla</taxon>
    </lineage>
</organism>
<reference evidence="1" key="2">
    <citation type="journal article" date="2015" name="Fish Shellfish Immunol.">
        <title>Early steps in the European eel (Anguilla anguilla)-Vibrio vulnificus interaction in the gills: Role of the RtxA13 toxin.</title>
        <authorList>
            <person name="Callol A."/>
            <person name="Pajuelo D."/>
            <person name="Ebbesson L."/>
            <person name="Teles M."/>
            <person name="MacKenzie S."/>
            <person name="Amaro C."/>
        </authorList>
    </citation>
    <scope>NUCLEOTIDE SEQUENCE</scope>
</reference>
<reference evidence="1" key="1">
    <citation type="submission" date="2014-11" db="EMBL/GenBank/DDBJ databases">
        <authorList>
            <person name="Amaro Gonzalez C."/>
        </authorList>
    </citation>
    <scope>NUCLEOTIDE SEQUENCE</scope>
</reference>
<dbReference type="AlphaFoldDB" id="A0A0E9WJC7"/>
<proteinExistence type="predicted"/>
<accession>A0A0E9WJC7</accession>
<name>A0A0E9WJC7_ANGAN</name>
<evidence type="ECO:0000313" key="1">
    <source>
        <dbReference type="EMBL" id="JAH90376.1"/>
    </source>
</evidence>
<dbReference type="EMBL" id="GBXM01018201">
    <property type="protein sequence ID" value="JAH90376.1"/>
    <property type="molecule type" value="Transcribed_RNA"/>
</dbReference>
<sequence length="85" mass="9968">MRNEYISFDLSLVTVIPSSISPGLPQLTKQCFILPCEDKRDLHFHNRRKCKVIDLEQKLNPQHIRFLMLFPSSCETCNTKNFTIK</sequence>
<protein>
    <submittedName>
        <fullName evidence="1">Uncharacterized protein</fullName>
    </submittedName>
</protein>